<comment type="caution">
    <text evidence="2">The sequence shown here is derived from an EMBL/GenBank/DDBJ whole genome shotgun (WGS) entry which is preliminary data.</text>
</comment>
<dbReference type="Proteomes" id="UP001519325">
    <property type="component" value="Unassembled WGS sequence"/>
</dbReference>
<organism evidence="2 3">
    <name type="scientific">Nocardia goodfellowii</name>
    <dbReference type="NCBI Taxonomy" id="882446"/>
    <lineage>
        <taxon>Bacteria</taxon>
        <taxon>Bacillati</taxon>
        <taxon>Actinomycetota</taxon>
        <taxon>Actinomycetes</taxon>
        <taxon>Mycobacteriales</taxon>
        <taxon>Nocardiaceae</taxon>
        <taxon>Nocardia</taxon>
    </lineage>
</organism>
<evidence type="ECO:0000259" key="1">
    <source>
        <dbReference type="Pfam" id="PF13649"/>
    </source>
</evidence>
<dbReference type="GO" id="GO:0008168">
    <property type="term" value="F:methyltransferase activity"/>
    <property type="evidence" value="ECO:0007669"/>
    <property type="project" value="UniProtKB-KW"/>
</dbReference>
<name>A0ABS4Q746_9NOCA</name>
<evidence type="ECO:0000313" key="2">
    <source>
        <dbReference type="EMBL" id="MBP2187510.1"/>
    </source>
</evidence>
<evidence type="ECO:0000313" key="3">
    <source>
        <dbReference type="Proteomes" id="UP001519325"/>
    </source>
</evidence>
<keyword evidence="3" id="KW-1185">Reference proteome</keyword>
<feature type="domain" description="Methyltransferase" evidence="1">
    <location>
        <begin position="30"/>
        <end position="122"/>
    </location>
</feature>
<proteinExistence type="predicted"/>
<keyword evidence="2" id="KW-0489">Methyltransferase</keyword>
<dbReference type="Gene3D" id="3.40.50.150">
    <property type="entry name" value="Vaccinia Virus protein VP39"/>
    <property type="match status" value="1"/>
</dbReference>
<accession>A0ABS4Q746</accession>
<dbReference type="GO" id="GO:0032259">
    <property type="term" value="P:methylation"/>
    <property type="evidence" value="ECO:0007669"/>
    <property type="project" value="UniProtKB-KW"/>
</dbReference>
<gene>
    <name evidence="2" type="ORF">BJ987_000411</name>
</gene>
<reference evidence="2 3" key="1">
    <citation type="submission" date="2021-03" db="EMBL/GenBank/DDBJ databases">
        <title>Sequencing the genomes of 1000 actinobacteria strains.</title>
        <authorList>
            <person name="Klenk H.-P."/>
        </authorList>
    </citation>
    <scope>NUCLEOTIDE SEQUENCE [LARGE SCALE GENOMIC DNA]</scope>
    <source>
        <strain evidence="2 3">DSM 45516</strain>
    </source>
</reference>
<sequence length="185" mass="20032">MERTDSFESFDGLERDLAMFTTHLQRASTVVDLGSGSGRDARFIAELGHTVIAVDGSLALLSRCVDSAQPPQLIRGVNADLLALPFISGFAGGVWACGSFLHLRRTEISAAVTQCFEILRPGAPIGLSMKEGCGGERRSDGRLFTYTSKQELYSWLENAGFGQILISGPTRNEWLLAIAIKPENP</sequence>
<protein>
    <submittedName>
        <fullName evidence="2">SAM-dependent methyltransferase</fullName>
    </submittedName>
</protein>
<dbReference type="InterPro" id="IPR029063">
    <property type="entry name" value="SAM-dependent_MTases_sf"/>
</dbReference>
<dbReference type="EMBL" id="JAGGMR010000001">
    <property type="protein sequence ID" value="MBP2187510.1"/>
    <property type="molecule type" value="Genomic_DNA"/>
</dbReference>
<dbReference type="Pfam" id="PF13649">
    <property type="entry name" value="Methyltransf_25"/>
    <property type="match status" value="1"/>
</dbReference>
<dbReference type="RefSeq" id="WP_209884149.1">
    <property type="nucleotide sequence ID" value="NZ_JAGGMR010000001.1"/>
</dbReference>
<dbReference type="SUPFAM" id="SSF53335">
    <property type="entry name" value="S-adenosyl-L-methionine-dependent methyltransferases"/>
    <property type="match status" value="1"/>
</dbReference>
<dbReference type="InterPro" id="IPR041698">
    <property type="entry name" value="Methyltransf_25"/>
</dbReference>
<dbReference type="CDD" id="cd02440">
    <property type="entry name" value="AdoMet_MTases"/>
    <property type="match status" value="1"/>
</dbReference>
<keyword evidence="2" id="KW-0808">Transferase</keyword>